<evidence type="ECO:0000256" key="2">
    <source>
        <dbReference type="SAM" id="MobiDB-lite"/>
    </source>
</evidence>
<dbReference type="RefSeq" id="WP_149425218.1">
    <property type="nucleotide sequence ID" value="NZ_CP022579.1"/>
</dbReference>
<feature type="region of interest" description="Disordered" evidence="2">
    <location>
        <begin position="31"/>
        <end position="88"/>
    </location>
</feature>
<keyword evidence="1" id="KW-0175">Coiled coil</keyword>
<evidence type="ECO:0000313" key="4">
    <source>
        <dbReference type="Proteomes" id="UP000323671"/>
    </source>
</evidence>
<reference evidence="3 4" key="1">
    <citation type="submission" date="2017-07" db="EMBL/GenBank/DDBJ databases">
        <title>Complete genome sequence of Oryzomicrobium terrae TPP412.</title>
        <authorList>
            <person name="Chiu L.-W."/>
            <person name="Lo K.-J."/>
            <person name="Tsai Y.-M."/>
            <person name="Lin S.-S."/>
            <person name="Kuo C.-H."/>
            <person name="Liu C.-T."/>
        </authorList>
    </citation>
    <scope>NUCLEOTIDE SEQUENCE [LARGE SCALE GENOMIC DNA]</scope>
    <source>
        <strain evidence="3 4">TPP412</strain>
    </source>
</reference>
<protein>
    <submittedName>
        <fullName evidence="3">Uncharacterized protein</fullName>
    </submittedName>
</protein>
<dbReference type="KEGG" id="otr:OTERR_12980"/>
<evidence type="ECO:0000313" key="3">
    <source>
        <dbReference type="EMBL" id="QEL64774.1"/>
    </source>
</evidence>
<feature type="compositionally biased region" description="Polar residues" evidence="2">
    <location>
        <begin position="54"/>
        <end position="79"/>
    </location>
</feature>
<organism evidence="3 4">
    <name type="scientific">Oryzomicrobium terrae</name>
    <dbReference type="NCBI Taxonomy" id="1735038"/>
    <lineage>
        <taxon>Bacteria</taxon>
        <taxon>Pseudomonadati</taxon>
        <taxon>Pseudomonadota</taxon>
        <taxon>Betaproteobacteria</taxon>
        <taxon>Rhodocyclales</taxon>
        <taxon>Rhodocyclaceae</taxon>
        <taxon>Oryzomicrobium</taxon>
    </lineage>
</organism>
<feature type="coiled-coil region" evidence="1">
    <location>
        <begin position="107"/>
        <end position="141"/>
    </location>
</feature>
<sequence>MTITNQQNEFIQSHDGVMTPELAAQLLEMGMQGDTGAPSPESVAQPGAAAEAGTQANSDTAQPNASNSESTAPGQQAPATTGAPELTPDNTVILAKDGKHTIDFEKLVEARQAAQDWRAKAEAAQAQLADLQALAQQRAEAGQAPTQVDNQVAAAQAAIDQGFDPAIFGDFSEESLANGIQTLVAQQVAAHVGKALEPIQSKQAQDATQAHIEAIYAKHPDAESLVESQELAKWIGDQPSFVADACKAVLEKGTAQQVIELFDRFKQATGATQAAPAQTPPAQMPTPEDVKAAAKAAINSAPSKVPASLSDFPGGRPSAMTLDEQLAGMTGPGMLDAIVGANMTPEQIERYLNRNI</sequence>
<dbReference type="Proteomes" id="UP000323671">
    <property type="component" value="Chromosome"/>
</dbReference>
<keyword evidence="4" id="KW-1185">Reference proteome</keyword>
<proteinExistence type="predicted"/>
<evidence type="ECO:0000256" key="1">
    <source>
        <dbReference type="SAM" id="Coils"/>
    </source>
</evidence>
<name>A0A5C1E831_9RHOO</name>
<dbReference type="AlphaFoldDB" id="A0A5C1E831"/>
<accession>A0A5C1E831</accession>
<dbReference type="EMBL" id="CP022579">
    <property type="protein sequence ID" value="QEL64774.1"/>
    <property type="molecule type" value="Genomic_DNA"/>
</dbReference>
<gene>
    <name evidence="3" type="ORF">OTERR_12980</name>
</gene>